<reference evidence="2 3" key="1">
    <citation type="journal article" date="2021" name="bioRxiv">
        <title>The Gossypium anomalum genome as a resource for cotton improvement and evolutionary analysis of hybrid incompatibility.</title>
        <authorList>
            <person name="Grover C.E."/>
            <person name="Yuan D."/>
            <person name="Arick M.A."/>
            <person name="Miller E.R."/>
            <person name="Hu G."/>
            <person name="Peterson D.G."/>
            <person name="Wendel J.F."/>
            <person name="Udall J.A."/>
        </authorList>
    </citation>
    <scope>NUCLEOTIDE SEQUENCE [LARGE SCALE GENOMIC DNA]</scope>
    <source>
        <strain evidence="2">JFW-Udall</strain>
        <tissue evidence="2">Leaf</tissue>
    </source>
</reference>
<keyword evidence="3" id="KW-1185">Reference proteome</keyword>
<dbReference type="Gene3D" id="3.30.70.270">
    <property type="match status" value="2"/>
</dbReference>
<dbReference type="EMBL" id="JAHUZN010000009">
    <property type="protein sequence ID" value="KAG8483261.1"/>
    <property type="molecule type" value="Genomic_DNA"/>
</dbReference>
<protein>
    <recommendedName>
        <fullName evidence="1">Reverse transcriptase domain-containing protein</fullName>
    </recommendedName>
</protein>
<dbReference type="InterPro" id="IPR053134">
    <property type="entry name" value="RNA-dir_DNA_polymerase"/>
</dbReference>
<dbReference type="Gene3D" id="3.10.10.10">
    <property type="entry name" value="HIV Type 1 Reverse Transcriptase, subunit A, domain 1"/>
    <property type="match status" value="1"/>
</dbReference>
<dbReference type="Pfam" id="PF00078">
    <property type="entry name" value="RVT_1"/>
    <property type="match status" value="1"/>
</dbReference>
<dbReference type="OrthoDB" id="2431547at2759"/>
<sequence>MTWNVCMHTFESSNTSYPIPATDVAFSGRYLYREGIPDVFPEELPGVPPDREVEFGIDLSVSSKNDLRSGYHQLKVKETDVYKTAFKTRYRHYKFLIMPFGLTNASAALMDLMNQVFQPYLDQFVAIFIDDILIYSKTKTEHDDHFRSRLSGHVVTAERIRVDPKKQENVVEWKQLKNVSELRSFLGLASYCRRFVAWFSLITSPLMKLLRKNAPFVWSEAQ</sequence>
<organism evidence="2 3">
    <name type="scientific">Gossypium anomalum</name>
    <dbReference type="NCBI Taxonomy" id="47600"/>
    <lineage>
        <taxon>Eukaryota</taxon>
        <taxon>Viridiplantae</taxon>
        <taxon>Streptophyta</taxon>
        <taxon>Embryophyta</taxon>
        <taxon>Tracheophyta</taxon>
        <taxon>Spermatophyta</taxon>
        <taxon>Magnoliopsida</taxon>
        <taxon>eudicotyledons</taxon>
        <taxon>Gunneridae</taxon>
        <taxon>Pentapetalae</taxon>
        <taxon>rosids</taxon>
        <taxon>malvids</taxon>
        <taxon>Malvales</taxon>
        <taxon>Malvaceae</taxon>
        <taxon>Malvoideae</taxon>
        <taxon>Gossypium</taxon>
    </lineage>
</organism>
<dbReference type="Proteomes" id="UP000701853">
    <property type="component" value="Chromosome 9"/>
</dbReference>
<dbReference type="CDD" id="cd01647">
    <property type="entry name" value="RT_LTR"/>
    <property type="match status" value="1"/>
</dbReference>
<dbReference type="InterPro" id="IPR000477">
    <property type="entry name" value="RT_dom"/>
</dbReference>
<dbReference type="InterPro" id="IPR043502">
    <property type="entry name" value="DNA/RNA_pol_sf"/>
</dbReference>
<dbReference type="SUPFAM" id="SSF56672">
    <property type="entry name" value="DNA/RNA polymerases"/>
    <property type="match status" value="1"/>
</dbReference>
<dbReference type="PANTHER" id="PTHR24559:SF444">
    <property type="entry name" value="REVERSE TRANSCRIPTASE DOMAIN-CONTAINING PROTEIN"/>
    <property type="match status" value="1"/>
</dbReference>
<evidence type="ECO:0000313" key="2">
    <source>
        <dbReference type="EMBL" id="KAG8483261.1"/>
    </source>
</evidence>
<dbReference type="PANTHER" id="PTHR24559">
    <property type="entry name" value="TRANSPOSON TY3-I GAG-POL POLYPROTEIN"/>
    <property type="match status" value="1"/>
</dbReference>
<gene>
    <name evidence="2" type="ORF">CXB51_022258</name>
</gene>
<evidence type="ECO:0000313" key="3">
    <source>
        <dbReference type="Proteomes" id="UP000701853"/>
    </source>
</evidence>
<name>A0A8J6CTX0_9ROSI</name>
<dbReference type="InterPro" id="IPR043128">
    <property type="entry name" value="Rev_trsase/Diguanyl_cyclase"/>
</dbReference>
<comment type="caution">
    <text evidence="2">The sequence shown here is derived from an EMBL/GenBank/DDBJ whole genome shotgun (WGS) entry which is preliminary data.</text>
</comment>
<evidence type="ECO:0000259" key="1">
    <source>
        <dbReference type="Pfam" id="PF00078"/>
    </source>
</evidence>
<proteinExistence type="predicted"/>
<dbReference type="AlphaFoldDB" id="A0A8J6CTX0"/>
<feature type="domain" description="Reverse transcriptase" evidence="1">
    <location>
        <begin position="40"/>
        <end position="171"/>
    </location>
</feature>
<accession>A0A8J6CTX0</accession>